<proteinExistence type="predicted"/>
<dbReference type="InterPro" id="IPR002035">
    <property type="entry name" value="VWF_A"/>
</dbReference>
<feature type="compositionally biased region" description="Basic and acidic residues" evidence="1">
    <location>
        <begin position="389"/>
        <end position="436"/>
    </location>
</feature>
<dbReference type="InterPro" id="IPR050525">
    <property type="entry name" value="ECM_Assembly_Org"/>
</dbReference>
<keyword evidence="2" id="KW-1133">Transmembrane helix</keyword>
<keyword evidence="2" id="KW-0472">Membrane</keyword>
<evidence type="ECO:0000313" key="6">
    <source>
        <dbReference type="Proteomes" id="UP001214638"/>
    </source>
</evidence>
<organism evidence="5 6">
    <name type="scientific">Babesia duncani</name>
    <dbReference type="NCBI Taxonomy" id="323732"/>
    <lineage>
        <taxon>Eukaryota</taxon>
        <taxon>Sar</taxon>
        <taxon>Alveolata</taxon>
        <taxon>Apicomplexa</taxon>
        <taxon>Aconoidasida</taxon>
        <taxon>Piroplasmida</taxon>
        <taxon>Babesiidae</taxon>
        <taxon>Babesia</taxon>
    </lineage>
</organism>
<dbReference type="SMART" id="SM00327">
    <property type="entry name" value="VWA"/>
    <property type="match status" value="1"/>
</dbReference>
<keyword evidence="2" id="KW-0812">Transmembrane</keyword>
<feature type="compositionally biased region" description="Polar residues" evidence="1">
    <location>
        <begin position="612"/>
        <end position="622"/>
    </location>
</feature>
<evidence type="ECO:0000256" key="1">
    <source>
        <dbReference type="SAM" id="MobiDB-lite"/>
    </source>
</evidence>
<evidence type="ECO:0000259" key="4">
    <source>
        <dbReference type="PROSITE" id="PS50234"/>
    </source>
</evidence>
<feature type="compositionally biased region" description="Polar residues" evidence="1">
    <location>
        <begin position="592"/>
        <end position="603"/>
    </location>
</feature>
<feature type="compositionally biased region" description="Acidic residues" evidence="1">
    <location>
        <begin position="513"/>
        <end position="523"/>
    </location>
</feature>
<feature type="domain" description="VWFA" evidence="4">
    <location>
        <begin position="57"/>
        <end position="240"/>
    </location>
</feature>
<dbReference type="CDD" id="cd22249">
    <property type="entry name" value="UDM1_RNF168_RNF169-like"/>
    <property type="match status" value="1"/>
</dbReference>
<evidence type="ECO:0000256" key="3">
    <source>
        <dbReference type="SAM" id="SignalP"/>
    </source>
</evidence>
<dbReference type="RefSeq" id="XP_067805115.1">
    <property type="nucleotide sequence ID" value="XM_067946324.1"/>
</dbReference>
<reference evidence="5" key="1">
    <citation type="journal article" date="2023" name="Nat. Microbiol.">
        <title>Babesia duncani multi-omics identifies virulence factors and drug targets.</title>
        <authorList>
            <person name="Singh P."/>
            <person name="Lonardi S."/>
            <person name="Liang Q."/>
            <person name="Vydyam P."/>
            <person name="Khabirova E."/>
            <person name="Fang T."/>
            <person name="Gihaz S."/>
            <person name="Thekkiniath J."/>
            <person name="Munshi M."/>
            <person name="Abel S."/>
            <person name="Ciampossin L."/>
            <person name="Batugedara G."/>
            <person name="Gupta M."/>
            <person name="Lu X.M."/>
            <person name="Lenz T."/>
            <person name="Chakravarty S."/>
            <person name="Cornillot E."/>
            <person name="Hu Y."/>
            <person name="Ma W."/>
            <person name="Gonzalez L.M."/>
            <person name="Sanchez S."/>
            <person name="Estrada K."/>
            <person name="Sanchez-Flores A."/>
            <person name="Montero E."/>
            <person name="Harb O.S."/>
            <person name="Le Roch K.G."/>
            <person name="Mamoun C.B."/>
        </authorList>
    </citation>
    <scope>NUCLEOTIDE SEQUENCE</scope>
    <source>
        <strain evidence="5">WA1</strain>
    </source>
</reference>
<evidence type="ECO:0000256" key="2">
    <source>
        <dbReference type="SAM" id="Phobius"/>
    </source>
</evidence>
<protein>
    <submittedName>
        <fullName evidence="5">Bifunctional Thrombospondin type-1 (TSP1) repeat superfamily/von Willebrand factor A-like domain superfamily/von Willebrand factor</fullName>
    </submittedName>
</protein>
<keyword evidence="3" id="KW-0732">Signal</keyword>
<dbReference type="SUPFAM" id="SSF53300">
    <property type="entry name" value="vWA-like"/>
    <property type="match status" value="1"/>
</dbReference>
<dbReference type="SUPFAM" id="SSF82895">
    <property type="entry name" value="TSP-1 type 1 repeat"/>
    <property type="match status" value="1"/>
</dbReference>
<feature type="region of interest" description="Disordered" evidence="1">
    <location>
        <begin position="389"/>
        <end position="571"/>
    </location>
</feature>
<dbReference type="KEGG" id="bdw:94335580"/>
<feature type="compositionally biased region" description="Basic and acidic residues" evidence="1">
    <location>
        <begin position="524"/>
        <end position="549"/>
    </location>
</feature>
<feature type="signal peptide" evidence="3">
    <location>
        <begin position="1"/>
        <end position="21"/>
    </location>
</feature>
<feature type="compositionally biased region" description="Acidic residues" evidence="1">
    <location>
        <begin position="437"/>
        <end position="449"/>
    </location>
</feature>
<dbReference type="Proteomes" id="UP001214638">
    <property type="component" value="Unassembled WGS sequence"/>
</dbReference>
<comment type="caution">
    <text evidence="5">The sequence shown here is derived from an EMBL/GenBank/DDBJ whole genome shotgun (WGS) entry which is preliminary data.</text>
</comment>
<dbReference type="PANTHER" id="PTHR24020">
    <property type="entry name" value="COLLAGEN ALPHA"/>
    <property type="match status" value="1"/>
</dbReference>
<name>A0AAD9PNX5_9APIC</name>
<dbReference type="GeneID" id="94335580"/>
<sequence length="872" mass="96727">MLGQVTILAVYLLLYPFNVTCNKALNRVKQGVLMPYPFSYSTFGYGSPVSQCMQQLDVGLLVDESGSITKEQWNSLIPFLKEIATSLSLDKNDVRLALVTYSTTVRLFIDFLNPASRDEKLTLETIDRLSQSRIDGGHTYTGEALRYMITSIFAYSRKNIPKILILITDGRSSEINTTGQYAAKMRRLGYTVMVVGVGESIEYECRGIVGCITMTERCPLYIKTNWKEMHGLVASFMKEVCTTVAKDAVCEPIWSEWSGCDAPCGIPGTRTRPLMEMRTLTNAIAGSNGKMGLSCKDQIAGLTSPLESCFVECVKAPSYDLRPPPKIEWNNGFVGPYDAGTKEAKEYLEQRKKDEEEYRKRIEKEGIELRKRQEREQEEARLKQQQEEVRKRQEREQEEARLKEQQEDEDRIKREREQEQDGRNGEIEEDNGKVDDAEINPENPEDSADQVETPQVSGEDDSTGKDDNPKPNPEASDAQENPDDNGENATTTDENGKPVAKGDNIEVKQTTEVDQEPLDVVEVDQDKDRSKSGDKDSGMKKEEKDDPFSKHSTLVTPHGQKPSTGSVTSMIKDQDAVLKQIREKAKIEGVNNISIKPSASQDNTAKKDESNSQDGDASGTSGTSYGPKIAGGAVFVALLLAAGGGYIIYKRKQNTFDRPPEDGEFGPIGNGDYKPQQVENYTVAEVDNDAIIAPCRHLAMSLLVPKRRAGNDVVSSPVSLVRSLVLTRDAKIEPVAESPKSRLLEYLCNQQRKHYENLLIPAIQEYKGEERVKESATSFEFALSTLEKPIECAIMATAVPGTVLVRPSGTCDYYISVEALNSTTHKSPGSLAMLFPGSNITSLEPLYRHASSLTIFLSNIGRSTVDVVVWTG</sequence>
<dbReference type="InterPro" id="IPR036465">
    <property type="entry name" value="vWFA_dom_sf"/>
</dbReference>
<dbReference type="Gene3D" id="3.40.50.410">
    <property type="entry name" value="von Willebrand factor, type A domain"/>
    <property type="match status" value="1"/>
</dbReference>
<dbReference type="EMBL" id="JALLKP010000001">
    <property type="protein sequence ID" value="KAK2198273.1"/>
    <property type="molecule type" value="Genomic_DNA"/>
</dbReference>
<dbReference type="AlphaFoldDB" id="A0AAD9PNX5"/>
<dbReference type="InterPro" id="IPR036383">
    <property type="entry name" value="TSP1_rpt_sf"/>
</dbReference>
<keyword evidence="6" id="KW-1185">Reference proteome</keyword>
<feature type="compositionally biased region" description="Polar residues" evidence="1">
    <location>
        <begin position="550"/>
        <end position="571"/>
    </location>
</feature>
<dbReference type="Pfam" id="PF00092">
    <property type="entry name" value="VWA"/>
    <property type="match status" value="1"/>
</dbReference>
<dbReference type="PANTHER" id="PTHR24020:SF84">
    <property type="entry name" value="VWFA DOMAIN-CONTAINING PROTEIN"/>
    <property type="match status" value="1"/>
</dbReference>
<gene>
    <name evidence="5" type="ORF">BdWA1_001282</name>
</gene>
<feature type="chain" id="PRO_5041900198" evidence="3">
    <location>
        <begin position="22"/>
        <end position="872"/>
    </location>
</feature>
<dbReference type="PROSITE" id="PS50234">
    <property type="entry name" value="VWFA"/>
    <property type="match status" value="1"/>
</dbReference>
<feature type="transmembrane region" description="Helical" evidence="2">
    <location>
        <begin position="629"/>
        <end position="649"/>
    </location>
</feature>
<dbReference type="PRINTS" id="PR00453">
    <property type="entry name" value="VWFADOMAIN"/>
</dbReference>
<feature type="region of interest" description="Disordered" evidence="1">
    <location>
        <begin position="592"/>
        <end position="622"/>
    </location>
</feature>
<accession>A0AAD9PNX5</accession>
<evidence type="ECO:0000313" key="5">
    <source>
        <dbReference type="EMBL" id="KAK2198273.1"/>
    </source>
</evidence>